<dbReference type="Pfam" id="PF00563">
    <property type="entry name" value="EAL"/>
    <property type="match status" value="1"/>
</dbReference>
<proteinExistence type="predicted"/>
<dbReference type="FunFam" id="3.30.70.270:FF:000001">
    <property type="entry name" value="Diguanylate cyclase domain protein"/>
    <property type="match status" value="1"/>
</dbReference>
<evidence type="ECO:0000313" key="4">
    <source>
        <dbReference type="EMBL" id="ADI28768.1"/>
    </source>
</evidence>
<dbReference type="Gene3D" id="3.20.20.450">
    <property type="entry name" value="EAL domain"/>
    <property type="match status" value="1"/>
</dbReference>
<evidence type="ECO:0000259" key="3">
    <source>
        <dbReference type="PROSITE" id="PS50887"/>
    </source>
</evidence>
<dbReference type="Proteomes" id="UP000000383">
    <property type="component" value="Chromosome"/>
</dbReference>
<dbReference type="InterPro" id="IPR000160">
    <property type="entry name" value="GGDEF_dom"/>
</dbReference>
<dbReference type="SUPFAM" id="SSF55073">
    <property type="entry name" value="Nucleotide cyclase"/>
    <property type="match status" value="1"/>
</dbReference>
<dbReference type="eggNOG" id="COG2202">
    <property type="taxonomic scope" value="Bacteria"/>
</dbReference>
<keyword evidence="5" id="KW-1185">Reference proteome</keyword>
<dbReference type="InterPro" id="IPR035919">
    <property type="entry name" value="EAL_sf"/>
</dbReference>
<dbReference type="PANTHER" id="PTHR44757">
    <property type="entry name" value="DIGUANYLATE CYCLASE DGCP"/>
    <property type="match status" value="1"/>
</dbReference>
<dbReference type="InterPro" id="IPR052155">
    <property type="entry name" value="Biofilm_reg_signaling"/>
</dbReference>
<dbReference type="Gene3D" id="3.30.450.20">
    <property type="entry name" value="PAS domain"/>
    <property type="match status" value="2"/>
</dbReference>
<dbReference type="AlphaFoldDB" id="D7DLT4"/>
<dbReference type="Gene3D" id="3.30.70.270">
    <property type="match status" value="1"/>
</dbReference>
<feature type="domain" description="GGDEF" evidence="3">
    <location>
        <begin position="434"/>
        <end position="567"/>
    </location>
</feature>
<sequence>MSESNAYINTSELINLNVDKGLAAYISLCESLFLLAQDNICIIDSNGKQAYKNPALLALDVAYADTDAEAAWTSVSQEVNAQMIRAMQMRATTTFVLECEGPTAQYNVYDLLHIAPIIDEQDQVLGVLAIGRDHGFYKQIENQEIRRREYYLRALLDTFPFMVWMKDKESRFLACNDAFAKVAKQLSVHDLEGKTDYDYFSAEAATSYVEGDKEVMQTGVCKTHVEPIIKSNGETHWAETFKSCVVVNDEVIGTVGFARDITKEQYLQAQVAKRQQDYMTLVKNLPITIVRYDLDCKRVFVSAHCDEQYGVSDKVYLFKTPEEEWSPYILNLSAKEFTQRLQKVMQTQKKQSFEIHAKHGGAFSVNQVKLIPEYDEHHNVTGALTIATDITENAEYRQTIEHLAFHDVLTDLPNRRFFNQALNKAIERAEQHQAAFAVLIMDLDHFKTINDTMGHAVGDKLLIGVADRIKQNVDDSYFFARMGGDEFAILIHGYESTEALIAKSASLLEQVVQPYYIAGAGYFVSASIGVACYPKDSRDVDDLIKYADSAMYSAKQKGRNNCQFYSPTLTADMRYQLEIETALRYALSNDELYLEFQPIIEMQTKRVIGVEALCRWVSAALGEVSPASFIQVAEESGLIVEIGQWIIKQGFIAAKIINEASTELISISINLSSRQFVELNFLQRIKALLDETKCEPSWIKFEITEGLLLQDAYEVHRVLDAFDEIGIRISIDDFGTGYSALAYLNKFPIHQVKVDRSFINEITTNRSHALLVKAIVAMVQSLGKELVAEGVETEAQASLLQSYGCQYAQGFLFSKSVGLDNLMLMLKK</sequence>
<dbReference type="InterPro" id="IPR029787">
    <property type="entry name" value="Nucleotide_cyclase"/>
</dbReference>
<reference evidence="4 5" key="2">
    <citation type="journal article" date="2011" name="J. Bacteriol.">
        <title>Genomes of three methylotrophs from a single niche uncover genetic and metabolic divergence of Methylophilaceae.</title>
        <authorList>
            <person name="Lapidus A."/>
            <person name="Clum A."/>
            <person name="Labutti K."/>
            <person name="Kaluzhnaya M.G."/>
            <person name="Lim S."/>
            <person name="Beck D.A."/>
            <person name="Glavina Del Rio T."/>
            <person name="Nolan M."/>
            <person name="Mavromatis K."/>
            <person name="Huntemann M."/>
            <person name="Lucas S."/>
            <person name="Lidstrom M.E."/>
            <person name="Ivanova N."/>
            <person name="Chistoserdova L."/>
        </authorList>
    </citation>
    <scope>NUCLEOTIDE SEQUENCE [LARGE SCALE GENOMIC DNA]</scope>
    <source>
        <strain evidence="4 5">301</strain>
    </source>
</reference>
<evidence type="ECO:0000313" key="5">
    <source>
        <dbReference type="Proteomes" id="UP000000383"/>
    </source>
</evidence>
<dbReference type="RefSeq" id="WP_013147084.1">
    <property type="nucleotide sequence ID" value="NC_014207.1"/>
</dbReference>
<dbReference type="InterPro" id="IPR000014">
    <property type="entry name" value="PAS"/>
</dbReference>
<dbReference type="InterPro" id="IPR001633">
    <property type="entry name" value="EAL_dom"/>
</dbReference>
<dbReference type="PANTHER" id="PTHR44757:SF2">
    <property type="entry name" value="BIOFILM ARCHITECTURE MAINTENANCE PROTEIN MBAA"/>
    <property type="match status" value="1"/>
</dbReference>
<dbReference type="CDD" id="cd01949">
    <property type="entry name" value="GGDEF"/>
    <property type="match status" value="1"/>
</dbReference>
<dbReference type="InterPro" id="IPR000700">
    <property type="entry name" value="PAS-assoc_C"/>
</dbReference>
<feature type="domain" description="EAL" evidence="2">
    <location>
        <begin position="576"/>
        <end position="828"/>
    </location>
</feature>
<dbReference type="eggNOG" id="COG5001">
    <property type="taxonomic scope" value="Bacteria"/>
</dbReference>
<name>D7DLT4_METV0</name>
<dbReference type="SUPFAM" id="SSF55785">
    <property type="entry name" value="PYP-like sensor domain (PAS domain)"/>
    <property type="match status" value="2"/>
</dbReference>
<dbReference type="InterPro" id="IPR013656">
    <property type="entry name" value="PAS_4"/>
</dbReference>
<organism evidence="4 5">
    <name type="scientific">Methylotenera versatilis (strain 301)</name>
    <dbReference type="NCBI Taxonomy" id="666681"/>
    <lineage>
        <taxon>Bacteria</taxon>
        <taxon>Pseudomonadati</taxon>
        <taxon>Pseudomonadota</taxon>
        <taxon>Betaproteobacteria</taxon>
        <taxon>Nitrosomonadales</taxon>
        <taxon>Methylophilaceae</taxon>
        <taxon>Methylotenera</taxon>
    </lineage>
</organism>
<reference evidence="5" key="1">
    <citation type="submission" date="2010-05" db="EMBL/GenBank/DDBJ databases">
        <title>Complete sequence of Methylotenera sp. 301.</title>
        <authorList>
            <person name="Lucas S."/>
            <person name="Copeland A."/>
            <person name="Lapidus A."/>
            <person name="Cheng J.-F."/>
            <person name="Bruce D."/>
            <person name="Goodwin L."/>
            <person name="Pitluck S."/>
            <person name="Clum A."/>
            <person name="Land M."/>
            <person name="Hauser L."/>
            <person name="Kyrpides N."/>
            <person name="Ivanova N."/>
            <person name="Chistoservova L."/>
            <person name="Kalyuzhnaya M."/>
            <person name="Woyke T."/>
        </authorList>
    </citation>
    <scope>NUCLEOTIDE SEQUENCE [LARGE SCALE GENOMIC DNA]</scope>
    <source>
        <strain evidence="5">301</strain>
    </source>
</reference>
<dbReference type="NCBIfam" id="TIGR00229">
    <property type="entry name" value="sensory_box"/>
    <property type="match status" value="1"/>
</dbReference>
<dbReference type="GO" id="GO:0003824">
    <property type="term" value="F:catalytic activity"/>
    <property type="evidence" value="ECO:0007669"/>
    <property type="project" value="UniProtKB-ARBA"/>
</dbReference>
<dbReference type="Pfam" id="PF00990">
    <property type="entry name" value="GGDEF"/>
    <property type="match status" value="1"/>
</dbReference>
<dbReference type="SMART" id="SM00091">
    <property type="entry name" value="PAS"/>
    <property type="match status" value="2"/>
</dbReference>
<dbReference type="InterPro" id="IPR043128">
    <property type="entry name" value="Rev_trsase/Diguanyl_cyclase"/>
</dbReference>
<dbReference type="PROSITE" id="PS50887">
    <property type="entry name" value="GGDEF"/>
    <property type="match status" value="1"/>
</dbReference>
<dbReference type="HOGENOM" id="CLU_000445_70_20_4"/>
<dbReference type="OrthoDB" id="9813903at2"/>
<dbReference type="SMART" id="SM00267">
    <property type="entry name" value="GGDEF"/>
    <property type="match status" value="1"/>
</dbReference>
<evidence type="ECO:0000259" key="1">
    <source>
        <dbReference type="PROSITE" id="PS50113"/>
    </source>
</evidence>
<protein>
    <submittedName>
        <fullName evidence="4">Diguanylate cyclase/phosphodiesterase with PAS/PAC sensor(S)</fullName>
    </submittedName>
</protein>
<dbReference type="STRING" id="666681.M301_0381"/>
<dbReference type="CDD" id="cd01948">
    <property type="entry name" value="EAL"/>
    <property type="match status" value="1"/>
</dbReference>
<feature type="domain" description="PAC" evidence="1">
    <location>
        <begin position="349"/>
        <end position="402"/>
    </location>
</feature>
<gene>
    <name evidence="4" type="ordered locus">M301_0381</name>
</gene>
<accession>D7DLT4</accession>
<dbReference type="PROSITE" id="PS50883">
    <property type="entry name" value="EAL"/>
    <property type="match status" value="1"/>
</dbReference>
<evidence type="ECO:0000259" key="2">
    <source>
        <dbReference type="PROSITE" id="PS50883"/>
    </source>
</evidence>
<dbReference type="NCBIfam" id="TIGR00254">
    <property type="entry name" value="GGDEF"/>
    <property type="match status" value="1"/>
</dbReference>
<dbReference type="InterPro" id="IPR035965">
    <property type="entry name" value="PAS-like_dom_sf"/>
</dbReference>
<dbReference type="SMART" id="SM00052">
    <property type="entry name" value="EAL"/>
    <property type="match status" value="1"/>
</dbReference>
<dbReference type="KEGG" id="meh:M301_0381"/>
<dbReference type="CDD" id="cd00130">
    <property type="entry name" value="PAS"/>
    <property type="match status" value="1"/>
</dbReference>
<dbReference type="PROSITE" id="PS50113">
    <property type="entry name" value="PAC"/>
    <property type="match status" value="1"/>
</dbReference>
<dbReference type="EMBL" id="CP002056">
    <property type="protein sequence ID" value="ADI28768.1"/>
    <property type="molecule type" value="Genomic_DNA"/>
</dbReference>
<dbReference type="Pfam" id="PF08448">
    <property type="entry name" value="PAS_4"/>
    <property type="match status" value="2"/>
</dbReference>
<dbReference type="SUPFAM" id="SSF141868">
    <property type="entry name" value="EAL domain-like"/>
    <property type="match status" value="1"/>
</dbReference>